<dbReference type="GO" id="GO:0016020">
    <property type="term" value="C:membrane"/>
    <property type="evidence" value="ECO:0007669"/>
    <property type="project" value="InterPro"/>
</dbReference>
<dbReference type="EMBL" id="BANB01000055">
    <property type="protein sequence ID" value="GAN76116.1"/>
    <property type="molecule type" value="Genomic_DNA"/>
</dbReference>
<keyword evidence="3" id="KW-1185">Reference proteome</keyword>
<evidence type="ECO:0008006" key="4">
    <source>
        <dbReference type="Google" id="ProtNLM"/>
    </source>
</evidence>
<proteinExistence type="predicted"/>
<dbReference type="RefSeq" id="WP_048859897.1">
    <property type="nucleotide sequence ID" value="NZ_BANB01000055.1"/>
</dbReference>
<reference evidence="2 3" key="1">
    <citation type="submission" date="2012-11" db="EMBL/GenBank/DDBJ databases">
        <title>Whole genome sequence of Acidisphaera rubrifaciens HS-AP3.</title>
        <authorList>
            <person name="Azuma Y."/>
            <person name="Higashiura N."/>
            <person name="Hirakawa H."/>
            <person name="Matsushita K."/>
        </authorList>
    </citation>
    <scope>NUCLEOTIDE SEQUENCE [LARGE SCALE GENOMIC DNA]</scope>
    <source>
        <strain evidence="2 3">HS-AP3</strain>
    </source>
</reference>
<keyword evidence="1" id="KW-0812">Transmembrane</keyword>
<name>A0A0D6P467_9PROT</name>
<gene>
    <name evidence="2" type="ORF">Asru_0055_01</name>
</gene>
<evidence type="ECO:0000256" key="1">
    <source>
        <dbReference type="SAM" id="Phobius"/>
    </source>
</evidence>
<organism evidence="2 3">
    <name type="scientific">Acidisphaera rubrifaciens HS-AP3</name>
    <dbReference type="NCBI Taxonomy" id="1231350"/>
    <lineage>
        <taxon>Bacteria</taxon>
        <taxon>Pseudomonadati</taxon>
        <taxon>Pseudomonadota</taxon>
        <taxon>Alphaproteobacteria</taxon>
        <taxon>Acetobacterales</taxon>
        <taxon>Acetobacteraceae</taxon>
        <taxon>Acidisphaera</taxon>
    </lineage>
</organism>
<comment type="caution">
    <text evidence="2">The sequence shown here is derived from an EMBL/GenBank/DDBJ whole genome shotgun (WGS) entry which is preliminary data.</text>
</comment>
<accession>A0A0D6P467</accession>
<feature type="transmembrane region" description="Helical" evidence="1">
    <location>
        <begin position="72"/>
        <end position="96"/>
    </location>
</feature>
<dbReference type="AlphaFoldDB" id="A0A0D6P467"/>
<dbReference type="Pfam" id="PF02325">
    <property type="entry name" value="CCB3_YggT"/>
    <property type="match status" value="1"/>
</dbReference>
<keyword evidence="1" id="KW-1133">Transmembrane helix</keyword>
<feature type="transmembrane region" description="Helical" evidence="1">
    <location>
        <begin position="15"/>
        <end position="35"/>
    </location>
</feature>
<dbReference type="InterPro" id="IPR003425">
    <property type="entry name" value="CCB3/YggT"/>
</dbReference>
<dbReference type="Proteomes" id="UP000032680">
    <property type="component" value="Unassembled WGS sequence"/>
</dbReference>
<sequence length="106" mass="12092">MITILFNVLFYVLNIYFWIVVIAAIYQTLASFGVIDTRNRVVWMIGDFLYRATEPALRPIRRILPDLGGIDFSPWILCLLIRLVAMPVLARIYAALVLGDVHGLLL</sequence>
<keyword evidence="1" id="KW-0472">Membrane</keyword>
<protein>
    <recommendedName>
        <fullName evidence="4">YggT family protein</fullName>
    </recommendedName>
</protein>
<evidence type="ECO:0000313" key="3">
    <source>
        <dbReference type="Proteomes" id="UP000032680"/>
    </source>
</evidence>
<evidence type="ECO:0000313" key="2">
    <source>
        <dbReference type="EMBL" id="GAN76116.1"/>
    </source>
</evidence>